<keyword evidence="20" id="KW-1185">Reference proteome</keyword>
<dbReference type="InterPro" id="IPR000581">
    <property type="entry name" value="ILV_EDD_N"/>
</dbReference>
<keyword evidence="6 15" id="KW-0460">Magnesium</keyword>
<dbReference type="UniPathway" id="UPA00049">
    <property type="reaction ID" value="UER00061"/>
</dbReference>
<dbReference type="SUPFAM" id="SSF143975">
    <property type="entry name" value="IlvD/EDD N-terminal domain-like"/>
    <property type="match status" value="1"/>
</dbReference>
<protein>
    <recommendedName>
        <fullName evidence="14 15">Dihydroxy-acid dehydratase</fullName>
        <shortName evidence="15">DAD</shortName>
        <ecNumber evidence="14 15">4.2.1.9</ecNumber>
    </recommendedName>
</protein>
<dbReference type="FunFam" id="3.50.30.80:FF:000001">
    <property type="entry name" value="Dihydroxy-acid dehydratase"/>
    <property type="match status" value="1"/>
</dbReference>
<dbReference type="GO" id="GO:0051537">
    <property type="term" value="F:2 iron, 2 sulfur cluster binding"/>
    <property type="evidence" value="ECO:0007669"/>
    <property type="project" value="UniProtKB-UniRule"/>
</dbReference>
<evidence type="ECO:0000256" key="11">
    <source>
        <dbReference type="ARBA" id="ARBA00029304"/>
    </source>
</evidence>
<feature type="domain" description="Dihydroxy-acid/6-phosphogluconate dehydratase N-terminal" evidence="17">
    <location>
        <begin position="36"/>
        <end position="353"/>
    </location>
</feature>
<comment type="function">
    <text evidence="15">Functions in the biosynthesis of branched-chain amino acids. Catalyzes the dehydration of (2R,3R)-2,3-dihydroxy-3-methylpentanoate (2,3-dihydroxy-3-methylvalerate) into 2-oxo-3-methylpentanoate (2-oxo-3-methylvalerate) and of (2R)-2,3-dihydroxy-3-methylbutanoate (2,3-dihydroxyisovalerate) into 2-oxo-3-methylbutanoate (2-oxoisovalerate), the penultimate precursor to L-isoleucine and L-valine, respectively.</text>
</comment>
<comment type="catalytic activity">
    <reaction evidence="11">
        <text>(2R)-2,3-dihydroxy-3-methylbutanoate = 3-methyl-2-oxobutanoate + H2O</text>
        <dbReference type="Rhea" id="RHEA:24809"/>
        <dbReference type="ChEBI" id="CHEBI:11851"/>
        <dbReference type="ChEBI" id="CHEBI:15377"/>
        <dbReference type="ChEBI" id="CHEBI:49072"/>
        <dbReference type="EC" id="4.2.1.9"/>
    </reaction>
    <physiologicalReaction direction="left-to-right" evidence="11">
        <dbReference type="Rhea" id="RHEA:24810"/>
    </physiologicalReaction>
</comment>
<gene>
    <name evidence="15" type="primary">ilvD</name>
    <name evidence="19" type="ORF">EV675_0188</name>
</gene>
<keyword evidence="4 15" id="KW-0001">2Fe-2S</keyword>
<dbReference type="GO" id="GO:0009097">
    <property type="term" value="P:isoleucine biosynthetic process"/>
    <property type="evidence" value="ECO:0007669"/>
    <property type="project" value="UniProtKB-UniRule"/>
</dbReference>
<dbReference type="InterPro" id="IPR004404">
    <property type="entry name" value="DihydroxyA_deHydtase"/>
</dbReference>
<dbReference type="PROSITE" id="PS00887">
    <property type="entry name" value="ILVD_EDD_2"/>
    <property type="match status" value="1"/>
</dbReference>
<proteinExistence type="inferred from homology"/>
<dbReference type="InterPro" id="IPR056740">
    <property type="entry name" value="ILV_EDD_C"/>
</dbReference>
<comment type="subunit">
    <text evidence="15">Homodimer.</text>
</comment>
<evidence type="ECO:0000256" key="16">
    <source>
        <dbReference type="SAM" id="MobiDB-lite"/>
    </source>
</evidence>
<evidence type="ECO:0000256" key="4">
    <source>
        <dbReference type="ARBA" id="ARBA00022714"/>
    </source>
</evidence>
<evidence type="ECO:0000256" key="12">
    <source>
        <dbReference type="ARBA" id="ARBA00029436"/>
    </source>
</evidence>
<dbReference type="NCBIfam" id="TIGR00110">
    <property type="entry name" value="ilvD"/>
    <property type="match status" value="1"/>
</dbReference>
<keyword evidence="10 15" id="KW-0100">Branched-chain amino acid biosynthesis</keyword>
<feature type="binding site" evidence="15">
    <location>
        <position position="51"/>
    </location>
    <ligand>
        <name>[2Fe-2S] cluster</name>
        <dbReference type="ChEBI" id="CHEBI:190135"/>
    </ligand>
</feature>
<dbReference type="GO" id="GO:0004160">
    <property type="term" value="F:dihydroxy-acid dehydratase activity"/>
    <property type="evidence" value="ECO:0007669"/>
    <property type="project" value="UniProtKB-UniRule"/>
</dbReference>
<comment type="pathway">
    <text evidence="13 15">Amino-acid biosynthesis; L-isoleucine biosynthesis; L-isoleucine from 2-oxobutanoate: step 3/4.</text>
</comment>
<feature type="binding site" evidence="15">
    <location>
        <position position="125"/>
    </location>
    <ligand>
        <name>Mg(2+)</name>
        <dbReference type="ChEBI" id="CHEBI:18420"/>
    </ligand>
</feature>
<dbReference type="InterPro" id="IPR037237">
    <property type="entry name" value="IlvD/EDD_N"/>
</dbReference>
<comment type="cofactor">
    <cofactor evidence="1 15">
        <name>Mg(2+)</name>
        <dbReference type="ChEBI" id="CHEBI:18420"/>
    </cofactor>
</comment>
<dbReference type="Pfam" id="PF00920">
    <property type="entry name" value="ILVD_EDD_N"/>
    <property type="match status" value="1"/>
</dbReference>
<accession>A0A4Q7NGV0</accession>
<comment type="similarity">
    <text evidence="2 15">Belongs to the IlvD/Edd family.</text>
</comment>
<evidence type="ECO:0000256" key="7">
    <source>
        <dbReference type="ARBA" id="ARBA00023004"/>
    </source>
</evidence>
<evidence type="ECO:0000256" key="8">
    <source>
        <dbReference type="ARBA" id="ARBA00023014"/>
    </source>
</evidence>
<keyword evidence="3 15" id="KW-0028">Amino-acid biosynthesis</keyword>
<comment type="caution">
    <text evidence="19">The sequence shown here is derived from an EMBL/GenBank/DDBJ whole genome shotgun (WGS) entry which is preliminary data.</text>
</comment>
<feature type="region of interest" description="Disordered" evidence="16">
    <location>
        <begin position="551"/>
        <end position="570"/>
    </location>
</feature>
<dbReference type="InterPro" id="IPR042096">
    <property type="entry name" value="Dihydro-acid_dehy_C"/>
</dbReference>
<dbReference type="Pfam" id="PF24877">
    <property type="entry name" value="ILV_EDD_C"/>
    <property type="match status" value="1"/>
</dbReference>
<dbReference type="EMBL" id="SGXC01000001">
    <property type="protein sequence ID" value="RZS84184.1"/>
    <property type="molecule type" value="Genomic_DNA"/>
</dbReference>
<dbReference type="EC" id="4.2.1.9" evidence="14 15"/>
<feature type="binding site" description="via carbamate group" evidence="15">
    <location>
        <position position="126"/>
    </location>
    <ligand>
        <name>Mg(2+)</name>
        <dbReference type="ChEBI" id="CHEBI:18420"/>
    </ligand>
</feature>
<comment type="catalytic activity">
    <reaction evidence="15">
        <text>(2R,3R)-2,3-dihydroxy-3-methylpentanoate = (S)-3-methyl-2-oxopentanoate + H2O</text>
        <dbReference type="Rhea" id="RHEA:27694"/>
        <dbReference type="ChEBI" id="CHEBI:15377"/>
        <dbReference type="ChEBI" id="CHEBI:35146"/>
        <dbReference type="ChEBI" id="CHEBI:49258"/>
        <dbReference type="EC" id="4.2.1.9"/>
    </reaction>
</comment>
<evidence type="ECO:0000256" key="5">
    <source>
        <dbReference type="ARBA" id="ARBA00022723"/>
    </source>
</evidence>
<dbReference type="PANTHER" id="PTHR21000:SF5">
    <property type="entry name" value="DIHYDROXY-ACID DEHYDRATASE, MITOCHONDRIAL"/>
    <property type="match status" value="1"/>
</dbReference>
<keyword evidence="7 15" id="KW-0408">Iron</keyword>
<evidence type="ECO:0000313" key="20">
    <source>
        <dbReference type="Proteomes" id="UP000292445"/>
    </source>
</evidence>
<dbReference type="InterPro" id="IPR020558">
    <property type="entry name" value="DiOHA_6PGluconate_deHydtase_CS"/>
</dbReference>
<evidence type="ECO:0000313" key="19">
    <source>
        <dbReference type="EMBL" id="RZS84184.1"/>
    </source>
</evidence>
<dbReference type="SUPFAM" id="SSF52016">
    <property type="entry name" value="LeuD/IlvD-like"/>
    <property type="match status" value="1"/>
</dbReference>
<dbReference type="GO" id="GO:0009099">
    <property type="term" value="P:L-valine biosynthetic process"/>
    <property type="evidence" value="ECO:0007669"/>
    <property type="project" value="UniProtKB-UniRule"/>
</dbReference>
<evidence type="ECO:0000256" key="10">
    <source>
        <dbReference type="ARBA" id="ARBA00023304"/>
    </source>
</evidence>
<dbReference type="PANTHER" id="PTHR21000">
    <property type="entry name" value="DIHYDROXY-ACID DEHYDRATASE DAD"/>
    <property type="match status" value="1"/>
</dbReference>
<feature type="modified residue" description="N6-carboxylysine" evidence="15">
    <location>
        <position position="126"/>
    </location>
</feature>
<keyword evidence="5 15" id="KW-0479">Metal-binding</keyword>
<organism evidence="19 20">
    <name type="scientific">Pigmentiphaga kullae</name>
    <dbReference type="NCBI Taxonomy" id="151784"/>
    <lineage>
        <taxon>Bacteria</taxon>
        <taxon>Pseudomonadati</taxon>
        <taxon>Pseudomonadota</taxon>
        <taxon>Betaproteobacteria</taxon>
        <taxon>Burkholderiales</taxon>
        <taxon>Alcaligenaceae</taxon>
        <taxon>Pigmentiphaga</taxon>
    </lineage>
</organism>
<feature type="binding site" evidence="15">
    <location>
        <position position="446"/>
    </location>
    <ligand>
        <name>Mg(2+)</name>
        <dbReference type="ChEBI" id="CHEBI:18420"/>
    </ligand>
</feature>
<keyword evidence="9 15" id="KW-0456">Lyase</keyword>
<evidence type="ECO:0000256" key="9">
    <source>
        <dbReference type="ARBA" id="ARBA00023239"/>
    </source>
</evidence>
<evidence type="ECO:0000256" key="3">
    <source>
        <dbReference type="ARBA" id="ARBA00022605"/>
    </source>
</evidence>
<feature type="active site" description="Proton acceptor" evidence="15">
    <location>
        <position position="472"/>
    </location>
</feature>
<evidence type="ECO:0000256" key="13">
    <source>
        <dbReference type="ARBA" id="ARBA00029437"/>
    </source>
</evidence>
<comment type="pathway">
    <text evidence="12 15">Amino-acid biosynthesis; L-valine biosynthesis; L-valine from pyruvate: step 3/4.</text>
</comment>
<dbReference type="InterPro" id="IPR050165">
    <property type="entry name" value="DHAD_IlvD/Edd"/>
</dbReference>
<dbReference type="HAMAP" id="MF_00012">
    <property type="entry name" value="IlvD"/>
    <property type="match status" value="1"/>
</dbReference>
<evidence type="ECO:0000256" key="6">
    <source>
        <dbReference type="ARBA" id="ARBA00022842"/>
    </source>
</evidence>
<dbReference type="RefSeq" id="WP_130355571.1">
    <property type="nucleotide sequence ID" value="NZ_SGXC01000001.1"/>
</dbReference>
<evidence type="ECO:0000256" key="2">
    <source>
        <dbReference type="ARBA" id="ARBA00006486"/>
    </source>
</evidence>
<dbReference type="PROSITE" id="PS00886">
    <property type="entry name" value="ILVD_EDD_1"/>
    <property type="match status" value="1"/>
</dbReference>
<dbReference type="Proteomes" id="UP000292445">
    <property type="component" value="Unassembled WGS sequence"/>
</dbReference>
<dbReference type="NCBIfam" id="NF002068">
    <property type="entry name" value="PRK00911.1"/>
    <property type="match status" value="1"/>
</dbReference>
<comment type="cofactor">
    <cofactor evidence="15">
        <name>[2Fe-2S] cluster</name>
        <dbReference type="ChEBI" id="CHEBI:190135"/>
    </cofactor>
    <text evidence="15">Binds 1 [2Fe-2S] cluster per subunit. This cluster acts as a Lewis acid cofactor.</text>
</comment>
<evidence type="ECO:0000256" key="15">
    <source>
        <dbReference type="HAMAP-Rule" id="MF_00012"/>
    </source>
</evidence>
<feature type="binding site" evidence="15">
    <location>
        <position position="83"/>
    </location>
    <ligand>
        <name>Mg(2+)</name>
        <dbReference type="ChEBI" id="CHEBI:18420"/>
    </ligand>
</feature>
<dbReference type="GO" id="GO:0000287">
    <property type="term" value="F:magnesium ion binding"/>
    <property type="evidence" value="ECO:0007669"/>
    <property type="project" value="UniProtKB-UniRule"/>
</dbReference>
<sequence length="570" mass="59723">MKTKRLRSDITREGLDRTPHRAFMRATGLDDEDIAKPMVGIVSMRGDLSPCNMTHAPQVEAARMGVASAGGTPREFSTISVSDGIGMNHEGMKFSLVSRELIADSIEAVVHGHAHDGLVAFGGCDKTLPGAMMGLVRCNVPGVFVYGGSALPGRFEGRDITVLDAYEAVGAAQTGKMTEEKVMMLERACKPTIGACAGQFTANTMAMVAEALGLTVPNSAMVPGVYSERLDIARRAGQIVMRIIENEGPLPRDIVTRKALENACALVAATGGSTNAALHIPAIANEAGIAFDVDDVAAVFARTPLIGDLRPGGRYVAKDVYDIGGVSVLIRELIRSGHIDGSCMTVTGRTLAEEHGAAPEPDEKVVRRADQPILVDGGLAVLKGNLAPSGALLKVAGLAKRVHEGPARVFDGEDACAEAVSQRRYAEGDVLIIRYEGPAGGPGMREMLGVTALIYGQQMGEKVALLTDGRFSGATRGICVGHIAPEAAAGGTLALVRDGDRIRVDGDARTLELLVDDAELARRRAAWQPPPPNHRAGLLSKYAKTVGQADTGAVTHDGGAQWPEPAAPSA</sequence>
<evidence type="ECO:0000256" key="14">
    <source>
        <dbReference type="ARBA" id="ARBA00029490"/>
    </source>
</evidence>
<name>A0A4Q7NGV0_9BURK</name>
<dbReference type="AlphaFoldDB" id="A0A4Q7NGV0"/>
<dbReference type="UniPathway" id="UPA00047">
    <property type="reaction ID" value="UER00057"/>
</dbReference>
<keyword evidence="8 15" id="KW-0411">Iron-sulfur</keyword>
<evidence type="ECO:0000256" key="1">
    <source>
        <dbReference type="ARBA" id="ARBA00001946"/>
    </source>
</evidence>
<evidence type="ECO:0000259" key="18">
    <source>
        <dbReference type="Pfam" id="PF24877"/>
    </source>
</evidence>
<dbReference type="OrthoDB" id="9807077at2"/>
<comment type="caution">
    <text evidence="15">Lacks conserved residue(s) required for the propagation of feature annotation.</text>
</comment>
<reference evidence="19 20" key="1">
    <citation type="submission" date="2019-02" db="EMBL/GenBank/DDBJ databases">
        <title>Genomic Encyclopedia of Type Strains, Phase IV (KMG-IV): sequencing the most valuable type-strain genomes for metagenomic binning, comparative biology and taxonomic classification.</title>
        <authorList>
            <person name="Goeker M."/>
        </authorList>
    </citation>
    <scope>NUCLEOTIDE SEQUENCE [LARGE SCALE GENOMIC DNA]</scope>
    <source>
        <strain evidence="19 20">K24</strain>
    </source>
</reference>
<feature type="domain" description="Dihydroxy-acid/6-phosphogluconate dehydratase C-terminal" evidence="18">
    <location>
        <begin position="364"/>
        <end position="553"/>
    </location>
</feature>
<evidence type="ECO:0000259" key="17">
    <source>
        <dbReference type="Pfam" id="PF00920"/>
    </source>
</evidence>
<dbReference type="Gene3D" id="3.50.30.80">
    <property type="entry name" value="IlvD/EDD C-terminal domain-like"/>
    <property type="match status" value="1"/>
</dbReference>